<dbReference type="GO" id="GO:0016788">
    <property type="term" value="F:hydrolase activity, acting on ester bonds"/>
    <property type="evidence" value="ECO:0007669"/>
    <property type="project" value="UniProtKB-ARBA"/>
</dbReference>
<protein>
    <recommendedName>
        <fullName evidence="3">SGNH hydrolase-type esterase domain-containing protein</fullName>
    </recommendedName>
</protein>
<proteinExistence type="predicted"/>
<dbReference type="STRING" id="1079.BVIR_907"/>
<name>A0A0P0JHT8_BLAVI</name>
<dbReference type="AlphaFoldDB" id="A0A0P0JHT8"/>
<accession>A0A0P0JHT8</accession>
<dbReference type="RefSeq" id="WP_082416691.1">
    <property type="nucleotide sequence ID" value="NZ_AP014854.2"/>
</dbReference>
<dbReference type="OrthoDB" id="7064934at2"/>
<organism evidence="1 2">
    <name type="scientific">Blastochloris viridis</name>
    <name type="common">Rhodopseudomonas viridis</name>
    <dbReference type="NCBI Taxonomy" id="1079"/>
    <lineage>
        <taxon>Bacteria</taxon>
        <taxon>Pseudomonadati</taxon>
        <taxon>Pseudomonadota</taxon>
        <taxon>Alphaproteobacteria</taxon>
        <taxon>Hyphomicrobiales</taxon>
        <taxon>Blastochloridaceae</taxon>
        <taxon>Blastochloris</taxon>
    </lineage>
</organism>
<sequence>MQYLTALLPLPATLRASAGLSGLLSQLRSRLPRRAVASLPLLVVASLACAGAPRPLAAQEVADADIDKLAARTIFFGHQSVGWNIIQGIEATLKAHPAARWPIREIKTADAEGPGLLHAELGQNGNPLSKLEAFEHLVRGGIGDHANVAFFKFCYADFDKDSDVAGLFERYKRTMAELAQAYPKTTFAHVTAPLMAPEQGIKAMIKQALGRYDPANAKRNAFNELLRREYAGSGRLFDLAVAESTKPDGSQCTVSAGDQRVPCLVPDYTDDGAHLNALGRNAVSPRFVAFLAGLD</sequence>
<keyword evidence="2" id="KW-1185">Reference proteome</keyword>
<evidence type="ECO:0008006" key="3">
    <source>
        <dbReference type="Google" id="ProtNLM"/>
    </source>
</evidence>
<gene>
    <name evidence="1" type="ORF">BVIRIDIS_03520</name>
</gene>
<evidence type="ECO:0000313" key="1">
    <source>
        <dbReference type="EMBL" id="CUU41362.1"/>
    </source>
</evidence>
<dbReference type="KEGG" id="bvr:BVIR_907"/>
<reference evidence="2" key="1">
    <citation type="journal article" date="2016" name="Genome Announc.">
        <title>Revised genome sequence of the purple photosynthetic bacterium Blastochloris viridis.</title>
        <authorList>
            <person name="Liu L.N."/>
            <person name="Faulkner M."/>
            <person name="Liu X."/>
            <person name="Huang F."/>
            <person name="Darby A.C."/>
            <person name="Hall N."/>
        </authorList>
    </citation>
    <scope>NUCLEOTIDE SEQUENCE [LARGE SCALE GENOMIC DNA]</scope>
    <source>
        <strain evidence="2">ATCC 19567 / DSM 133 / F</strain>
    </source>
</reference>
<dbReference type="EMBL" id="LN907867">
    <property type="protein sequence ID" value="CUU41362.1"/>
    <property type="molecule type" value="Genomic_DNA"/>
</dbReference>
<dbReference type="InterPro" id="IPR036514">
    <property type="entry name" value="SGNH_hydro_sf"/>
</dbReference>
<dbReference type="Gene3D" id="3.40.50.1110">
    <property type="entry name" value="SGNH hydrolase"/>
    <property type="match status" value="1"/>
</dbReference>
<evidence type="ECO:0000313" key="2">
    <source>
        <dbReference type="Proteomes" id="UP000065734"/>
    </source>
</evidence>
<dbReference type="Proteomes" id="UP000065734">
    <property type="component" value="Chromosome I"/>
</dbReference>